<dbReference type="Gene3D" id="3.40.50.300">
    <property type="entry name" value="P-loop containing nucleotide triphosphate hydrolases"/>
    <property type="match status" value="1"/>
</dbReference>
<dbReference type="InterPro" id="IPR027417">
    <property type="entry name" value="P-loop_NTPase"/>
</dbReference>
<reference evidence="1" key="2">
    <citation type="submission" date="2020-09" db="EMBL/GenBank/DDBJ databases">
        <authorList>
            <person name="Sun Q."/>
            <person name="Zhou Y."/>
        </authorList>
    </citation>
    <scope>NUCLEOTIDE SEQUENCE</scope>
    <source>
        <strain evidence="1">CGMCC 4.7430</strain>
    </source>
</reference>
<accession>A0A918E7J8</accession>
<gene>
    <name evidence="1" type="ORF">GCM10012278_62690</name>
</gene>
<organism evidence="1 2">
    <name type="scientific">Nonomuraea glycinis</name>
    <dbReference type="NCBI Taxonomy" id="2047744"/>
    <lineage>
        <taxon>Bacteria</taxon>
        <taxon>Bacillati</taxon>
        <taxon>Actinomycetota</taxon>
        <taxon>Actinomycetes</taxon>
        <taxon>Streptosporangiales</taxon>
        <taxon>Streptosporangiaceae</taxon>
        <taxon>Nonomuraea</taxon>
    </lineage>
</organism>
<comment type="caution">
    <text evidence="1">The sequence shown here is derived from an EMBL/GenBank/DDBJ whole genome shotgun (WGS) entry which is preliminary data.</text>
</comment>
<proteinExistence type="predicted"/>
<keyword evidence="2" id="KW-1185">Reference proteome</keyword>
<dbReference type="AlphaFoldDB" id="A0A918E7J8"/>
<dbReference type="EMBL" id="BMNK01000013">
    <property type="protein sequence ID" value="GGP12932.1"/>
    <property type="molecule type" value="Genomic_DNA"/>
</dbReference>
<name>A0A918E7J8_9ACTN</name>
<dbReference type="Pfam" id="PF13469">
    <property type="entry name" value="Sulfotransfer_3"/>
    <property type="match status" value="1"/>
</dbReference>
<reference evidence="1" key="1">
    <citation type="journal article" date="2014" name="Int. J. Syst. Evol. Microbiol.">
        <title>Complete genome sequence of Corynebacterium casei LMG S-19264T (=DSM 44701T), isolated from a smear-ripened cheese.</title>
        <authorList>
            <consortium name="US DOE Joint Genome Institute (JGI-PGF)"/>
            <person name="Walter F."/>
            <person name="Albersmeier A."/>
            <person name="Kalinowski J."/>
            <person name="Ruckert C."/>
        </authorList>
    </citation>
    <scope>NUCLEOTIDE SEQUENCE</scope>
    <source>
        <strain evidence="1">CGMCC 4.7430</strain>
    </source>
</reference>
<sequence>MPDMKRVQLVGTQRSGSNLLRLLLGSLPGVFAPPSAHKLRDFQDLASRYGSLGEPLNRRRLAEDLGRLVDLNALAWPRIPDRLPAVVAAMGGPTLAHAVVAFYDAHARHLGKDLWVSKCLENVHFIAQLHVSGLPILYLHLVRDPRDVAVSFSTAPIGPKDPQAIALRWLQDQEAALEGREMVGEDNWLTLRYEDLVRDPEGALAPLCDRAGLRWSDAALDFYRQDHARSAASLSELWNNLDRPIRKDRVAAYKNAAHTDLTISVESITCDLMSTFGYVAEHVSVSTTMGADERAAILLRDRDLRTKLKEARDPETEAVHLRRLRFLEQLSGEVPRKWVPGLL</sequence>
<evidence type="ECO:0000313" key="1">
    <source>
        <dbReference type="EMBL" id="GGP12932.1"/>
    </source>
</evidence>
<evidence type="ECO:0000313" key="2">
    <source>
        <dbReference type="Proteomes" id="UP000660745"/>
    </source>
</evidence>
<dbReference type="SUPFAM" id="SSF52540">
    <property type="entry name" value="P-loop containing nucleoside triphosphate hydrolases"/>
    <property type="match status" value="1"/>
</dbReference>
<dbReference type="Proteomes" id="UP000660745">
    <property type="component" value="Unassembled WGS sequence"/>
</dbReference>
<protein>
    <submittedName>
        <fullName evidence="1">Sulfotransferase</fullName>
    </submittedName>
</protein>